<dbReference type="Pfam" id="PF13649">
    <property type="entry name" value="Methyltransf_25"/>
    <property type="match status" value="1"/>
</dbReference>
<dbReference type="SUPFAM" id="SSF53335">
    <property type="entry name" value="S-adenosyl-L-methionine-dependent methyltransferases"/>
    <property type="match status" value="1"/>
</dbReference>
<dbReference type="GO" id="GO:0032259">
    <property type="term" value="P:methylation"/>
    <property type="evidence" value="ECO:0007669"/>
    <property type="project" value="UniProtKB-KW"/>
</dbReference>
<keyword evidence="2" id="KW-0489">Methyltransferase</keyword>
<dbReference type="Gene3D" id="3.40.50.150">
    <property type="entry name" value="Vaccinia Virus protein VP39"/>
    <property type="match status" value="1"/>
</dbReference>
<keyword evidence="2" id="KW-0808">Transferase</keyword>
<dbReference type="InterPro" id="IPR041698">
    <property type="entry name" value="Methyltransf_25"/>
</dbReference>
<gene>
    <name evidence="2" type="ORF">E4K65_02850</name>
</gene>
<comment type="caution">
    <text evidence="2">The sequence shown here is derived from an EMBL/GenBank/DDBJ whole genome shotgun (WGS) entry which is preliminary data.</text>
</comment>
<dbReference type="GO" id="GO:0008168">
    <property type="term" value="F:methyltransferase activity"/>
    <property type="evidence" value="ECO:0007669"/>
    <property type="project" value="UniProtKB-KW"/>
</dbReference>
<dbReference type="EMBL" id="SPQT01000001">
    <property type="protein sequence ID" value="TFV51058.1"/>
    <property type="molecule type" value="Genomic_DNA"/>
</dbReference>
<dbReference type="RefSeq" id="WP_135172816.1">
    <property type="nucleotide sequence ID" value="NZ_SPQT01000001.1"/>
</dbReference>
<proteinExistence type="predicted"/>
<protein>
    <submittedName>
        <fullName evidence="2">Class I SAM-dependent methyltransferase</fullName>
    </submittedName>
</protein>
<feature type="domain" description="Methyltransferase" evidence="1">
    <location>
        <begin position="47"/>
        <end position="142"/>
    </location>
</feature>
<organism evidence="2 3">
    <name type="scientific">Bradyrhizobium niftali</name>
    <dbReference type="NCBI Taxonomy" id="2560055"/>
    <lineage>
        <taxon>Bacteria</taxon>
        <taxon>Pseudomonadati</taxon>
        <taxon>Pseudomonadota</taxon>
        <taxon>Alphaproteobacteria</taxon>
        <taxon>Hyphomicrobiales</taxon>
        <taxon>Nitrobacteraceae</taxon>
        <taxon>Bradyrhizobium</taxon>
    </lineage>
</organism>
<keyword evidence="3" id="KW-1185">Reference proteome</keyword>
<reference evidence="2 3" key="1">
    <citation type="submission" date="2019-03" db="EMBL/GenBank/DDBJ databases">
        <title>Bradyrhizobium diversity isolated from nodules of Chamaecrista fasciculata.</title>
        <authorList>
            <person name="Klepa M.S."/>
            <person name="Urquiaga M.O."/>
            <person name="Hungria M."/>
            <person name="Delamuta J.R."/>
        </authorList>
    </citation>
    <scope>NUCLEOTIDE SEQUENCE [LARGE SCALE GENOMIC DNA]</scope>
    <source>
        <strain evidence="2 3">CNPSo 3448</strain>
    </source>
</reference>
<evidence type="ECO:0000259" key="1">
    <source>
        <dbReference type="Pfam" id="PF13649"/>
    </source>
</evidence>
<sequence length="207" mass="22601">MESESRQAHWEGVYTKKGENEVSWFQERPAPSLELIARVGAARASAIIDIGGGASRLADNLIDRGFEDVTVLDLSGAALEAAKARLGGRAAQVHWIVADATAWEPPKAYDVWHDRAAFHFLTEERDRAAYVARLGRALKVGGHAIIATFALDGPERCSGLPVVRYDAASLGQTLGSAFQLVETRRHAHATPWGTDQSFQFSVFRRCS</sequence>
<dbReference type="AlphaFoldDB" id="A0A4Y9M7Q4"/>
<dbReference type="Proteomes" id="UP000297966">
    <property type="component" value="Unassembled WGS sequence"/>
</dbReference>
<dbReference type="PANTHER" id="PTHR12843:SF5">
    <property type="entry name" value="EEF1A LYSINE METHYLTRANSFERASE 2"/>
    <property type="match status" value="1"/>
</dbReference>
<accession>A0A4Y9M7Q4</accession>
<dbReference type="PANTHER" id="PTHR12843">
    <property type="entry name" value="PROTEIN-LYSINE N-METHYLTRANSFERASE METTL10"/>
    <property type="match status" value="1"/>
</dbReference>
<evidence type="ECO:0000313" key="2">
    <source>
        <dbReference type="EMBL" id="TFV51058.1"/>
    </source>
</evidence>
<evidence type="ECO:0000313" key="3">
    <source>
        <dbReference type="Proteomes" id="UP000297966"/>
    </source>
</evidence>
<name>A0A4Y9M7Q4_9BRAD</name>
<dbReference type="OrthoDB" id="9788660at2"/>
<dbReference type="CDD" id="cd02440">
    <property type="entry name" value="AdoMet_MTases"/>
    <property type="match status" value="1"/>
</dbReference>
<dbReference type="InterPro" id="IPR029063">
    <property type="entry name" value="SAM-dependent_MTases_sf"/>
</dbReference>